<dbReference type="InterPro" id="IPR012910">
    <property type="entry name" value="Plug_dom"/>
</dbReference>
<keyword evidence="2 8" id="KW-0813">Transport</keyword>
<keyword evidence="11" id="KW-0675">Receptor</keyword>
<dbReference type="PANTHER" id="PTHR30069">
    <property type="entry name" value="TONB-DEPENDENT OUTER MEMBRANE RECEPTOR"/>
    <property type="match status" value="1"/>
</dbReference>
<dbReference type="InterPro" id="IPR039426">
    <property type="entry name" value="TonB-dep_rcpt-like"/>
</dbReference>
<dbReference type="GO" id="GO:0015344">
    <property type="term" value="F:siderophore uptake transmembrane transporter activity"/>
    <property type="evidence" value="ECO:0007669"/>
    <property type="project" value="TreeGrafter"/>
</dbReference>
<evidence type="ECO:0000256" key="5">
    <source>
        <dbReference type="ARBA" id="ARBA00022729"/>
    </source>
</evidence>
<evidence type="ECO:0000256" key="1">
    <source>
        <dbReference type="ARBA" id="ARBA00004571"/>
    </source>
</evidence>
<sequence length="323" mass="35790">MKNLIIFILMFLISINGYAQTDKTDKKTMLMDTLVIKAEKSMEDPQTGDVDIEASPVNISIIKREDFEGKSDSLIGIIEKETGVQVRQSGGLGSFSSISLRGSASDQIMVFIDGILLNDASGGGVDLSNIALSDVESIEIYRGITPVNFSKASIGGVVNIKTLRPKKGLNTSINAGWGSFNTQKLSGFINHKLEKWDYLVSADYLSSDNDYDILNNNGTQWNTLDDKWEKRQNAEVSQGNILGKAGYNFNDNIRIDIANQYFTKDQELPGWDNSSLTDSSLETTRNISTLKLNLKDLSSLNFDTSTQISYTWKQEEYDDRGGI</sequence>
<protein>
    <submittedName>
        <fullName evidence="11">TonB-dependent receptor plug domain-containing protein</fullName>
    </submittedName>
</protein>
<evidence type="ECO:0000256" key="7">
    <source>
        <dbReference type="ARBA" id="ARBA00023237"/>
    </source>
</evidence>
<dbReference type="RefSeq" id="WP_207688522.1">
    <property type="nucleotide sequence ID" value="NZ_CP061799.1"/>
</dbReference>
<feature type="chain" id="PRO_5038112335" evidence="9">
    <location>
        <begin position="20"/>
        <end position="323"/>
    </location>
</feature>
<evidence type="ECO:0000256" key="6">
    <source>
        <dbReference type="ARBA" id="ARBA00023136"/>
    </source>
</evidence>
<evidence type="ECO:0000313" key="12">
    <source>
        <dbReference type="Proteomes" id="UP000663720"/>
    </source>
</evidence>
<keyword evidence="3 8" id="KW-1134">Transmembrane beta strand</keyword>
<reference evidence="11" key="1">
    <citation type="journal article" date="2021" name="Microb. Physiol.">
        <title>Proteogenomic Insights into the Physiology of Marine, Sulfate-Reducing, Filamentous Desulfonema limicola and Desulfonema magnum.</title>
        <authorList>
            <person name="Schnaars V."/>
            <person name="Wohlbrand L."/>
            <person name="Scheve S."/>
            <person name="Hinrichs C."/>
            <person name="Reinhardt R."/>
            <person name="Rabus R."/>
        </authorList>
    </citation>
    <scope>NUCLEOTIDE SEQUENCE</scope>
    <source>
        <strain evidence="11">5ac10</strain>
    </source>
</reference>
<comment type="subcellular location">
    <subcellularLocation>
        <location evidence="1 8">Cell outer membrane</location>
        <topology evidence="1 8">Multi-pass membrane protein</topology>
    </subcellularLocation>
</comment>
<dbReference type="KEGG" id="dli:dnl_49910"/>
<evidence type="ECO:0000256" key="2">
    <source>
        <dbReference type="ARBA" id="ARBA00022448"/>
    </source>
</evidence>
<dbReference type="Pfam" id="PF07715">
    <property type="entry name" value="Plug"/>
    <property type="match status" value="1"/>
</dbReference>
<dbReference type="Proteomes" id="UP000663720">
    <property type="component" value="Chromosome"/>
</dbReference>
<dbReference type="PANTHER" id="PTHR30069:SF29">
    <property type="entry name" value="HEMOGLOBIN AND HEMOGLOBIN-HAPTOGLOBIN-BINDING PROTEIN 1-RELATED"/>
    <property type="match status" value="1"/>
</dbReference>
<evidence type="ECO:0000256" key="9">
    <source>
        <dbReference type="SAM" id="SignalP"/>
    </source>
</evidence>
<dbReference type="GO" id="GO:0044718">
    <property type="term" value="P:siderophore transmembrane transport"/>
    <property type="evidence" value="ECO:0007669"/>
    <property type="project" value="TreeGrafter"/>
</dbReference>
<keyword evidence="7 8" id="KW-0998">Cell outer membrane</keyword>
<keyword evidence="4 8" id="KW-0812">Transmembrane</keyword>
<dbReference type="EMBL" id="CP061799">
    <property type="protein sequence ID" value="QTA82613.1"/>
    <property type="molecule type" value="Genomic_DNA"/>
</dbReference>
<dbReference type="Gene3D" id="2.40.170.20">
    <property type="entry name" value="TonB-dependent receptor, beta-barrel domain"/>
    <property type="match status" value="1"/>
</dbReference>
<dbReference type="InterPro" id="IPR036942">
    <property type="entry name" value="Beta-barrel_TonB_sf"/>
</dbReference>
<dbReference type="SUPFAM" id="SSF56935">
    <property type="entry name" value="Porins"/>
    <property type="match status" value="1"/>
</dbReference>
<organism evidence="11 12">
    <name type="scientific">Desulfonema limicola</name>
    <dbReference type="NCBI Taxonomy" id="45656"/>
    <lineage>
        <taxon>Bacteria</taxon>
        <taxon>Pseudomonadati</taxon>
        <taxon>Thermodesulfobacteriota</taxon>
        <taxon>Desulfobacteria</taxon>
        <taxon>Desulfobacterales</taxon>
        <taxon>Desulfococcaceae</taxon>
        <taxon>Desulfonema</taxon>
    </lineage>
</organism>
<keyword evidence="6 8" id="KW-0472">Membrane</keyword>
<evidence type="ECO:0000313" key="11">
    <source>
        <dbReference type="EMBL" id="QTA82613.1"/>
    </source>
</evidence>
<evidence type="ECO:0000256" key="8">
    <source>
        <dbReference type="PROSITE-ProRule" id="PRU01360"/>
    </source>
</evidence>
<keyword evidence="12" id="KW-1185">Reference proteome</keyword>
<evidence type="ECO:0000256" key="3">
    <source>
        <dbReference type="ARBA" id="ARBA00022452"/>
    </source>
</evidence>
<proteinExistence type="inferred from homology"/>
<dbReference type="GO" id="GO:0009279">
    <property type="term" value="C:cell outer membrane"/>
    <property type="evidence" value="ECO:0007669"/>
    <property type="project" value="UniProtKB-SubCell"/>
</dbReference>
<feature type="signal peptide" evidence="9">
    <location>
        <begin position="1"/>
        <end position="19"/>
    </location>
</feature>
<dbReference type="InterPro" id="IPR037066">
    <property type="entry name" value="Plug_dom_sf"/>
</dbReference>
<gene>
    <name evidence="11" type="ORF">dnl_49910</name>
</gene>
<comment type="similarity">
    <text evidence="8">Belongs to the TonB-dependent receptor family.</text>
</comment>
<name>A0A975BC32_9BACT</name>
<evidence type="ECO:0000256" key="4">
    <source>
        <dbReference type="ARBA" id="ARBA00022692"/>
    </source>
</evidence>
<keyword evidence="5 9" id="KW-0732">Signal</keyword>
<dbReference type="Gene3D" id="2.170.130.10">
    <property type="entry name" value="TonB-dependent receptor, plug domain"/>
    <property type="match status" value="1"/>
</dbReference>
<feature type="domain" description="TonB-dependent receptor plug" evidence="10">
    <location>
        <begin position="53"/>
        <end position="157"/>
    </location>
</feature>
<dbReference type="PROSITE" id="PS52016">
    <property type="entry name" value="TONB_DEPENDENT_REC_3"/>
    <property type="match status" value="1"/>
</dbReference>
<dbReference type="AlphaFoldDB" id="A0A975BC32"/>
<accession>A0A975BC32</accession>
<evidence type="ECO:0000259" key="10">
    <source>
        <dbReference type="Pfam" id="PF07715"/>
    </source>
</evidence>